<dbReference type="Pfam" id="PF18962">
    <property type="entry name" value="Por_Secre_tail"/>
    <property type="match status" value="1"/>
</dbReference>
<dbReference type="Proteomes" id="UP001259492">
    <property type="component" value="Unassembled WGS sequence"/>
</dbReference>
<sequence length="68" mass="7693">YMFEYKTNVTVELFDAKGILVSSQTNNSYVKGSDDSTNFDMSRLSNQMYYVKVTTSRGTMTKKIVSGN</sequence>
<keyword evidence="4" id="KW-1185">Reference proteome</keyword>
<keyword evidence="1" id="KW-0732">Signal</keyword>
<feature type="domain" description="Secretion system C-terminal sorting" evidence="2">
    <location>
        <begin position="6"/>
        <end position="65"/>
    </location>
</feature>
<accession>A0ABU2YR00</accession>
<dbReference type="RefSeq" id="WP_311428460.1">
    <property type="nucleotide sequence ID" value="NZ_JAVRIA010000031.1"/>
</dbReference>
<evidence type="ECO:0000259" key="2">
    <source>
        <dbReference type="Pfam" id="PF18962"/>
    </source>
</evidence>
<comment type="caution">
    <text evidence="3">The sequence shown here is derived from an EMBL/GenBank/DDBJ whole genome shotgun (WGS) entry which is preliminary data.</text>
</comment>
<evidence type="ECO:0000256" key="1">
    <source>
        <dbReference type="ARBA" id="ARBA00022729"/>
    </source>
</evidence>
<evidence type="ECO:0000313" key="4">
    <source>
        <dbReference type="Proteomes" id="UP001259492"/>
    </source>
</evidence>
<dbReference type="InterPro" id="IPR026444">
    <property type="entry name" value="Secre_tail"/>
</dbReference>
<evidence type="ECO:0000313" key="3">
    <source>
        <dbReference type="EMBL" id="MDT0559705.1"/>
    </source>
</evidence>
<feature type="non-terminal residue" evidence="3">
    <location>
        <position position="1"/>
    </location>
</feature>
<dbReference type="NCBIfam" id="TIGR04183">
    <property type="entry name" value="Por_Secre_tail"/>
    <property type="match status" value="1"/>
</dbReference>
<reference evidence="3 4" key="1">
    <citation type="submission" date="2023-09" db="EMBL/GenBank/DDBJ databases">
        <authorList>
            <person name="Rey-Velasco X."/>
        </authorList>
    </citation>
    <scope>NUCLEOTIDE SEQUENCE [LARGE SCALE GENOMIC DNA]</scope>
    <source>
        <strain evidence="3 4">W332</strain>
    </source>
</reference>
<name>A0ABU2YR00_9FLAO</name>
<organism evidence="3 4">
    <name type="scientific">Microcosmobacter mediterraneus</name>
    <dbReference type="NCBI Taxonomy" id="3075607"/>
    <lineage>
        <taxon>Bacteria</taxon>
        <taxon>Pseudomonadati</taxon>
        <taxon>Bacteroidota</taxon>
        <taxon>Flavobacteriia</taxon>
        <taxon>Flavobacteriales</taxon>
        <taxon>Flavobacteriaceae</taxon>
        <taxon>Microcosmobacter</taxon>
    </lineage>
</organism>
<dbReference type="EMBL" id="JAVRIA010000031">
    <property type="protein sequence ID" value="MDT0559705.1"/>
    <property type="molecule type" value="Genomic_DNA"/>
</dbReference>
<gene>
    <name evidence="3" type="ORF">RM697_13710</name>
</gene>
<proteinExistence type="predicted"/>
<protein>
    <submittedName>
        <fullName evidence="3">T9SS type A sorting domain-containing protein</fullName>
    </submittedName>
</protein>